<reference evidence="2 3" key="2">
    <citation type="journal article" date="2018" name="Proc. Natl. Acad. Sci.">
        <title>RNAi is a critical determinant of centromere evolution in closely related fungi.</title>
        <authorList>
            <person name="Yadav V."/>
            <person name="Sun S."/>
            <person name="Billmyre R.B."/>
            <person name="Thimmappa B.C."/>
            <person name="Shea T."/>
            <person name="Lintner R."/>
            <person name="Bakkeren G."/>
            <person name="Cuomo C.A."/>
            <person name="Heitman J."/>
            <person name="Sanyal K."/>
        </authorList>
    </citation>
    <scope>NUCLEOTIDE SEQUENCE [LARGE SCALE GENOMIC DNA]</scope>
    <source>
        <strain evidence="2 3">R265</strain>
    </source>
</reference>
<name>A0A095C4M9_CRYD2</name>
<keyword evidence="1" id="KW-0812">Transmembrane</keyword>
<dbReference type="InterPro" id="IPR010699">
    <property type="entry name" value="DUF1275"/>
</dbReference>
<gene>
    <name evidence="2" type="ORF">CNBG_1385</name>
</gene>
<dbReference type="Pfam" id="PF06912">
    <property type="entry name" value="DUF1275"/>
    <property type="match status" value="1"/>
</dbReference>
<dbReference type="OMA" id="TTVWCEL"/>
<dbReference type="KEGG" id="cdeu:CNBG_1385"/>
<dbReference type="AlphaFoldDB" id="A0A095C4M9"/>
<accession>A0A095C4M9</accession>
<feature type="transmembrane region" description="Helical" evidence="1">
    <location>
        <begin position="248"/>
        <end position="268"/>
    </location>
</feature>
<dbReference type="Proteomes" id="UP000029445">
    <property type="component" value="Chromosome 3"/>
</dbReference>
<dbReference type="STRING" id="294750.A0A095C4M9"/>
<dbReference type="PANTHER" id="PTHR37488">
    <property type="entry name" value="DUF1275 DOMAIN-CONTAINING PROTEIN"/>
    <property type="match status" value="1"/>
</dbReference>
<evidence type="ECO:0000313" key="2">
    <source>
        <dbReference type="EMBL" id="KGB75547.1"/>
    </source>
</evidence>
<evidence type="ECO:0000313" key="3">
    <source>
        <dbReference type="Proteomes" id="UP000029445"/>
    </source>
</evidence>
<protein>
    <submittedName>
        <fullName evidence="2">Uncharacterized protein</fullName>
    </submittedName>
</protein>
<keyword evidence="1" id="KW-0472">Membrane</keyword>
<sequence>MGGEESLPSSVENIGPKKRDPFHRRVKSYFTTEIDAPNSTNLISIYACFLTGFTSAPSFTACYVWCGFQTGNVAQLGVAIARCFAPGSERTFGFQKPDQQALTSLLSFWIGTSLGRFGDWSGARKRTWLALATLLQAFLAMAAALTAHYSGEDGIASSRGEPSWASPTGMAALGFLSATMGIQGIVGKRIASPMNTTVVLTTTWVEIFNDPLLFAFKYTPSRDIRIAGGLSVLLGAFISRAILDASSSAGTCGVLAGLRMVQFIWWFFIPDKQVKRVEAK</sequence>
<keyword evidence="3" id="KW-1185">Reference proteome</keyword>
<dbReference type="HOGENOM" id="CLU_062487_0_0_1"/>
<feature type="transmembrane region" description="Helical" evidence="1">
    <location>
        <begin position="169"/>
        <end position="186"/>
    </location>
</feature>
<dbReference type="PANTHER" id="PTHR37488:SF2">
    <property type="entry name" value="DUF1275 DOMAIN-CONTAINING PROTEIN"/>
    <property type="match status" value="1"/>
</dbReference>
<feature type="transmembrane region" description="Helical" evidence="1">
    <location>
        <begin position="224"/>
        <end position="242"/>
    </location>
</feature>
<reference evidence="2 3" key="1">
    <citation type="journal article" date="2011" name="MBio">
        <title>Genome variation in Cryptococcus gattii, an emerging pathogen of immunocompetent hosts.</title>
        <authorList>
            <person name="D'Souza C.A."/>
            <person name="Kronstad J.W."/>
            <person name="Taylor G."/>
            <person name="Warren R."/>
            <person name="Yuen M."/>
            <person name="Hu G."/>
            <person name="Jung W.H."/>
            <person name="Sham A."/>
            <person name="Kidd S.E."/>
            <person name="Tangen K."/>
            <person name="Lee N."/>
            <person name="Zeilmaker T."/>
            <person name="Sawkins J."/>
            <person name="McVicker G."/>
            <person name="Shah S."/>
            <person name="Gnerre S."/>
            <person name="Griggs A."/>
            <person name="Zeng Q."/>
            <person name="Bartlett K."/>
            <person name="Li W."/>
            <person name="Wang X."/>
            <person name="Heitman J."/>
            <person name="Stajich J.E."/>
            <person name="Fraser J.A."/>
            <person name="Meyer W."/>
            <person name="Carter D."/>
            <person name="Schein J."/>
            <person name="Krzywinski M."/>
            <person name="Kwon-Chung K.J."/>
            <person name="Varma A."/>
            <person name="Wang J."/>
            <person name="Brunham R."/>
            <person name="Fyfe M."/>
            <person name="Ouellette B.F."/>
            <person name="Siddiqui A."/>
            <person name="Marra M."/>
            <person name="Jones S."/>
            <person name="Holt R."/>
            <person name="Birren B.W."/>
            <person name="Galagan J.E."/>
            <person name="Cuomo C.A."/>
        </authorList>
    </citation>
    <scope>NUCLEOTIDE SEQUENCE [LARGE SCALE GENOMIC DNA]</scope>
    <source>
        <strain evidence="2 3">R265</strain>
    </source>
</reference>
<organism evidence="2 3">
    <name type="scientific">Cryptococcus deuterogattii (strain R265)</name>
    <name type="common">Cryptococcus gattii VGII (strain R265)</name>
    <dbReference type="NCBI Taxonomy" id="294750"/>
    <lineage>
        <taxon>Eukaryota</taxon>
        <taxon>Fungi</taxon>
        <taxon>Dikarya</taxon>
        <taxon>Basidiomycota</taxon>
        <taxon>Agaricomycotina</taxon>
        <taxon>Tremellomycetes</taxon>
        <taxon>Tremellales</taxon>
        <taxon>Cryptococcaceae</taxon>
        <taxon>Cryptococcus</taxon>
        <taxon>Cryptococcus gattii species complex</taxon>
    </lineage>
</organism>
<dbReference type="OrthoDB" id="5288586at2759"/>
<evidence type="ECO:0000256" key="1">
    <source>
        <dbReference type="SAM" id="Phobius"/>
    </source>
</evidence>
<dbReference type="EMBL" id="CP025761">
    <property type="protein sequence ID" value="KGB75547.1"/>
    <property type="molecule type" value="Genomic_DNA"/>
</dbReference>
<dbReference type="GeneID" id="88177808"/>
<dbReference type="VEuPathDB" id="FungiDB:CNBG_1385"/>
<feature type="transmembrane region" description="Helical" evidence="1">
    <location>
        <begin position="128"/>
        <end position="149"/>
    </location>
</feature>
<dbReference type="RefSeq" id="XP_062881489.1">
    <property type="nucleotide sequence ID" value="XM_063025534.1"/>
</dbReference>
<proteinExistence type="predicted"/>
<keyword evidence="1" id="KW-1133">Transmembrane helix</keyword>